<dbReference type="AlphaFoldDB" id="A0A0B0NWS9"/>
<dbReference type="EMBL" id="KN411836">
    <property type="protein sequence ID" value="KHG18953.1"/>
    <property type="molecule type" value="Genomic_DNA"/>
</dbReference>
<dbReference type="Proteomes" id="UP000032142">
    <property type="component" value="Unassembled WGS sequence"/>
</dbReference>
<protein>
    <submittedName>
        <fullName evidence="1">Uncharacterized protein</fullName>
    </submittedName>
</protein>
<name>A0A0B0NWS9_GOSAR</name>
<proteinExistence type="predicted"/>
<evidence type="ECO:0000313" key="1">
    <source>
        <dbReference type="EMBL" id="KHG18953.1"/>
    </source>
</evidence>
<reference evidence="2" key="1">
    <citation type="submission" date="2014-09" db="EMBL/GenBank/DDBJ databases">
        <authorList>
            <person name="Mudge J."/>
            <person name="Ramaraj T."/>
            <person name="Lindquist I.E."/>
            <person name="Bharti A.K."/>
            <person name="Sundararajan A."/>
            <person name="Cameron C.T."/>
            <person name="Woodward J.E."/>
            <person name="May G.D."/>
            <person name="Brubaker C."/>
            <person name="Broadhvest J."/>
            <person name="Wilkins T.A."/>
        </authorList>
    </citation>
    <scope>NUCLEOTIDE SEQUENCE</scope>
    <source>
        <strain evidence="2">cv. AKA8401</strain>
    </source>
</reference>
<gene>
    <name evidence="1" type="ORF">F383_25166</name>
</gene>
<sequence>MDESVRLVVRRSDEYSLRRLSANSKPHKPFLWKFENLWLDKFSGS</sequence>
<organism evidence="1 2">
    <name type="scientific">Gossypium arboreum</name>
    <name type="common">Tree cotton</name>
    <name type="synonym">Gossypium nanking</name>
    <dbReference type="NCBI Taxonomy" id="29729"/>
    <lineage>
        <taxon>Eukaryota</taxon>
        <taxon>Viridiplantae</taxon>
        <taxon>Streptophyta</taxon>
        <taxon>Embryophyta</taxon>
        <taxon>Tracheophyta</taxon>
        <taxon>Spermatophyta</taxon>
        <taxon>Magnoliopsida</taxon>
        <taxon>eudicotyledons</taxon>
        <taxon>Gunneridae</taxon>
        <taxon>Pentapetalae</taxon>
        <taxon>rosids</taxon>
        <taxon>malvids</taxon>
        <taxon>Malvales</taxon>
        <taxon>Malvaceae</taxon>
        <taxon>Malvoideae</taxon>
        <taxon>Gossypium</taxon>
    </lineage>
</organism>
<evidence type="ECO:0000313" key="2">
    <source>
        <dbReference type="Proteomes" id="UP000032142"/>
    </source>
</evidence>
<accession>A0A0B0NWS9</accession>
<keyword evidence="2" id="KW-1185">Reference proteome</keyword>